<accession>X1TEU4</accession>
<dbReference type="AlphaFoldDB" id="X1TEU4"/>
<sequence length="81" mass="9279">MQVNPVKLSAANQKVWEQYLARVADEFVMTLEMPATTHAAIINEAKETGMREGEAWYVRGIKYWFEVSADHEMVNPTFDSV</sequence>
<proteinExistence type="predicted"/>
<evidence type="ECO:0000313" key="1">
    <source>
        <dbReference type="EMBL" id="GAI86100.1"/>
    </source>
</evidence>
<organism evidence="1">
    <name type="scientific">marine sediment metagenome</name>
    <dbReference type="NCBI Taxonomy" id="412755"/>
    <lineage>
        <taxon>unclassified sequences</taxon>
        <taxon>metagenomes</taxon>
        <taxon>ecological metagenomes</taxon>
    </lineage>
</organism>
<comment type="caution">
    <text evidence="1">The sequence shown here is derived from an EMBL/GenBank/DDBJ whole genome shotgun (WGS) entry which is preliminary data.</text>
</comment>
<name>X1TEU4_9ZZZZ</name>
<protein>
    <submittedName>
        <fullName evidence="1">Uncharacterized protein</fullName>
    </submittedName>
</protein>
<dbReference type="EMBL" id="BARW01006086">
    <property type="protein sequence ID" value="GAI86100.1"/>
    <property type="molecule type" value="Genomic_DNA"/>
</dbReference>
<gene>
    <name evidence="1" type="ORF">S12H4_12751</name>
</gene>
<feature type="non-terminal residue" evidence="1">
    <location>
        <position position="81"/>
    </location>
</feature>
<reference evidence="1" key="1">
    <citation type="journal article" date="2014" name="Front. Microbiol.">
        <title>High frequency of phylogenetically diverse reductive dehalogenase-homologous genes in deep subseafloor sedimentary metagenomes.</title>
        <authorList>
            <person name="Kawai M."/>
            <person name="Futagami T."/>
            <person name="Toyoda A."/>
            <person name="Takaki Y."/>
            <person name="Nishi S."/>
            <person name="Hori S."/>
            <person name="Arai W."/>
            <person name="Tsubouchi T."/>
            <person name="Morono Y."/>
            <person name="Uchiyama I."/>
            <person name="Ito T."/>
            <person name="Fujiyama A."/>
            <person name="Inagaki F."/>
            <person name="Takami H."/>
        </authorList>
    </citation>
    <scope>NUCLEOTIDE SEQUENCE</scope>
    <source>
        <strain evidence="1">Expedition CK06-06</strain>
    </source>
</reference>